<dbReference type="InterPro" id="IPR013103">
    <property type="entry name" value="RVT_2"/>
</dbReference>
<dbReference type="SUPFAM" id="SSF56672">
    <property type="entry name" value="DNA/RNA polymerases"/>
    <property type="match status" value="1"/>
</dbReference>
<evidence type="ECO:0000313" key="4">
    <source>
        <dbReference type="Proteomes" id="UP000436088"/>
    </source>
</evidence>
<protein>
    <recommendedName>
        <fullName evidence="5">Reverse transcriptase Ty1/copia-type domain-containing protein</fullName>
    </recommendedName>
</protein>
<feature type="domain" description="Reverse transcriptase Ty1/copia-type" evidence="1">
    <location>
        <begin position="362"/>
        <end position="412"/>
    </location>
</feature>
<dbReference type="InterPro" id="IPR043502">
    <property type="entry name" value="DNA/RNA_pol_sf"/>
</dbReference>
<gene>
    <name evidence="3" type="ORF">F3Y22_tig00110860pilonHSYRG00117</name>
</gene>
<sequence length="685" mass="77558">MVQGLSMIAEDEQLTEASAHTFTNKRINVYEYYEVVHTYAVTTARIKSTKWHIESVSRRTYPYVPKNIGFLDESMVVPVKLTLNDAGEQVVNPAYLRCSLEYYHQVNSLMANGPLNYAKWFPYSGTTHHVTGTTSTFSSKQAYTGSGKDESTEVVLVEGKLDGGLYKFDGQTIQETAIVNNIVVKNANEYWLWHKRVFNTHKLDFQSKACVFLGYSSMHHGYQCMDEHDRIYVSRSVVFNENIFLFAHKAAAHNRGGNKVVRSRAIPVVISPHNQARTVSRPGVNTDVSTDQRLEASSVGQPATTNNELHHEQFVSSDNNTCDIVELPAGGKSICCKWLFKVKKSVDGSVKRLKARLVAKRQVDMNNVFLKGDLSEGVYMQHVTGFEEQSSDGAVLVCKLKKALYGLRQAPRNREEHEVVYMVVYVDDILFTGSSQLEIDQIIHALHEKFSLKDLGQLKYFLGIEVHRSDNGLFLNQKKFITELLQKNQMLNVNSASTPMETTTKLSKNDGYLRGILETGIWFSTQAQKLVVLNAFSNSDWGGDTDDRRSISGYCVYNGNHLLAWSSKKQHTISRSTAEADYKSLAYVTSEVVWIKVVLYEMKIVLSEEPKVWCDNINTVAMAVNPILHTKSKHIELYLHFVREKVATHEVQINYVPTSSHVADILTKPLPLVKFDLFRSKLYVF</sequence>
<evidence type="ECO:0000313" key="3">
    <source>
        <dbReference type="EMBL" id="KAE8692104.1"/>
    </source>
</evidence>
<feature type="domain" description="Reverse transcriptase Ty1/copia-type" evidence="1">
    <location>
        <begin position="420"/>
        <end position="501"/>
    </location>
</feature>
<dbReference type="EMBL" id="VEPZ02001140">
    <property type="protein sequence ID" value="KAE8692104.1"/>
    <property type="molecule type" value="Genomic_DNA"/>
</dbReference>
<evidence type="ECO:0000259" key="1">
    <source>
        <dbReference type="Pfam" id="PF07727"/>
    </source>
</evidence>
<dbReference type="InterPro" id="IPR057670">
    <property type="entry name" value="SH3_retrovirus"/>
</dbReference>
<reference evidence="3" key="1">
    <citation type="submission" date="2019-09" db="EMBL/GenBank/DDBJ databases">
        <title>Draft genome information of white flower Hibiscus syriacus.</title>
        <authorList>
            <person name="Kim Y.-M."/>
        </authorList>
    </citation>
    <scope>NUCLEOTIDE SEQUENCE [LARGE SCALE GENOMIC DNA]</scope>
    <source>
        <strain evidence="3">YM2019G1</strain>
    </source>
</reference>
<proteinExistence type="predicted"/>
<accession>A0A6A2ZJ76</accession>
<dbReference type="Pfam" id="PF25597">
    <property type="entry name" value="SH3_retrovirus"/>
    <property type="match status" value="1"/>
</dbReference>
<evidence type="ECO:0008006" key="5">
    <source>
        <dbReference type="Google" id="ProtNLM"/>
    </source>
</evidence>
<name>A0A6A2ZJ76_HIBSY</name>
<feature type="domain" description="Retroviral polymerase SH3-like" evidence="2">
    <location>
        <begin position="199"/>
        <end position="244"/>
    </location>
</feature>
<dbReference type="CDD" id="cd09272">
    <property type="entry name" value="RNase_HI_RT_Ty1"/>
    <property type="match status" value="1"/>
</dbReference>
<dbReference type="Pfam" id="PF07727">
    <property type="entry name" value="RVT_2"/>
    <property type="match status" value="2"/>
</dbReference>
<dbReference type="AlphaFoldDB" id="A0A6A2ZJ76"/>
<organism evidence="3 4">
    <name type="scientific">Hibiscus syriacus</name>
    <name type="common">Rose of Sharon</name>
    <dbReference type="NCBI Taxonomy" id="106335"/>
    <lineage>
        <taxon>Eukaryota</taxon>
        <taxon>Viridiplantae</taxon>
        <taxon>Streptophyta</taxon>
        <taxon>Embryophyta</taxon>
        <taxon>Tracheophyta</taxon>
        <taxon>Spermatophyta</taxon>
        <taxon>Magnoliopsida</taxon>
        <taxon>eudicotyledons</taxon>
        <taxon>Gunneridae</taxon>
        <taxon>Pentapetalae</taxon>
        <taxon>rosids</taxon>
        <taxon>malvids</taxon>
        <taxon>Malvales</taxon>
        <taxon>Malvaceae</taxon>
        <taxon>Malvoideae</taxon>
        <taxon>Hibiscus</taxon>
    </lineage>
</organism>
<keyword evidence="4" id="KW-1185">Reference proteome</keyword>
<dbReference type="Proteomes" id="UP000436088">
    <property type="component" value="Unassembled WGS sequence"/>
</dbReference>
<evidence type="ECO:0000259" key="2">
    <source>
        <dbReference type="Pfam" id="PF25597"/>
    </source>
</evidence>
<comment type="caution">
    <text evidence="3">The sequence shown here is derived from an EMBL/GenBank/DDBJ whole genome shotgun (WGS) entry which is preliminary data.</text>
</comment>
<dbReference type="PANTHER" id="PTHR11439:SF455">
    <property type="entry name" value="RLK (RECEPTOR-LIKE PROTEIN KINASE) 8, PUTATIVE-RELATED"/>
    <property type="match status" value="1"/>
</dbReference>
<dbReference type="PANTHER" id="PTHR11439">
    <property type="entry name" value="GAG-POL-RELATED RETROTRANSPOSON"/>
    <property type="match status" value="1"/>
</dbReference>